<dbReference type="GO" id="GO:0005634">
    <property type="term" value="C:nucleus"/>
    <property type="evidence" value="ECO:0007669"/>
    <property type="project" value="TreeGrafter"/>
</dbReference>
<dbReference type="GO" id="GO:0008757">
    <property type="term" value="F:S-adenosylmethionine-dependent methyltransferase activity"/>
    <property type="evidence" value="ECO:0007669"/>
    <property type="project" value="TreeGrafter"/>
</dbReference>
<dbReference type="PANTHER" id="PTHR32379:SF1">
    <property type="entry name" value="GUANIDINOACETATE N-METHYLTRANSFERASE"/>
    <property type="match status" value="1"/>
</dbReference>
<evidence type="ECO:0000313" key="3">
    <source>
        <dbReference type="WBParaSite" id="maker-unitig_39245-snap-gene-0.1-mRNA-1"/>
    </source>
</evidence>
<reference evidence="3" key="1">
    <citation type="submission" date="2016-11" db="UniProtKB">
        <authorList>
            <consortium name="WormBaseParasite"/>
        </authorList>
    </citation>
    <scope>IDENTIFICATION</scope>
</reference>
<evidence type="ECO:0000256" key="1">
    <source>
        <dbReference type="SAM" id="MobiDB-lite"/>
    </source>
</evidence>
<organism evidence="2 3">
    <name type="scientific">Macrostomum lignano</name>
    <dbReference type="NCBI Taxonomy" id="282301"/>
    <lineage>
        <taxon>Eukaryota</taxon>
        <taxon>Metazoa</taxon>
        <taxon>Spiralia</taxon>
        <taxon>Lophotrochozoa</taxon>
        <taxon>Platyhelminthes</taxon>
        <taxon>Rhabditophora</taxon>
        <taxon>Macrostomorpha</taxon>
        <taxon>Macrostomida</taxon>
        <taxon>Macrostomidae</taxon>
        <taxon>Macrostomum</taxon>
    </lineage>
</organism>
<dbReference type="PANTHER" id="PTHR32379">
    <property type="entry name" value="GUANIDINOACETATE N-METHYLTRANSFERASE"/>
    <property type="match status" value="1"/>
</dbReference>
<dbReference type="Gene3D" id="3.40.50.150">
    <property type="entry name" value="Vaccinia Virus protein VP39"/>
    <property type="match status" value="1"/>
</dbReference>
<name>A0A1I8FL35_9PLAT</name>
<dbReference type="AlphaFoldDB" id="A0A1I8FL35"/>
<dbReference type="GO" id="GO:0005737">
    <property type="term" value="C:cytoplasm"/>
    <property type="evidence" value="ECO:0007669"/>
    <property type="project" value="TreeGrafter"/>
</dbReference>
<proteinExistence type="predicted"/>
<dbReference type="SUPFAM" id="SSF53335">
    <property type="entry name" value="S-adenosyl-L-methionine-dependent methyltransferases"/>
    <property type="match status" value="1"/>
</dbReference>
<dbReference type="Proteomes" id="UP000095280">
    <property type="component" value="Unplaced"/>
</dbReference>
<feature type="region of interest" description="Disordered" evidence="1">
    <location>
        <begin position="1"/>
        <end position="27"/>
    </location>
</feature>
<sequence>MEAETSTVASRKRKGSLARSRQPRGRQPNGGIRYTCWEAVSGPMSSWWAWLLAKVTLKTVRRLLARTGADPCYQDHRTGMSVLMAAAVLWQRRHSPLPAGQWRSWNAVDRQYHCAGEYATCNGHQAVLLLGALLSGSALWRHRAAARVTLRQRLTYCGGRRPAYSTAKATPSYGWEQPLMERHEPATSARGPALRVLNVGFGMGIVDTELQKLGPASHTIVEAHPDAGRTSPASRIVSGRWQERRSPTLARSTRVFFDTYAEDDLDLHSFHAHLPRLLALGGPLRLLQWHVARTMSSSTQSRLRSCPTAAAPARPAVHLPAASGPKWTTPKLWGRECAIATGTSDTYYLPEVWPARGGGQPFSRGADGCQF</sequence>
<dbReference type="InterPro" id="IPR051038">
    <property type="entry name" value="RMT2/GAMT_Mtase"/>
</dbReference>
<feature type="compositionally biased region" description="Basic residues" evidence="1">
    <location>
        <begin position="10"/>
        <end position="24"/>
    </location>
</feature>
<keyword evidence="2" id="KW-1185">Reference proteome</keyword>
<dbReference type="WBParaSite" id="maker-unitig_39245-snap-gene-0.1-mRNA-1">
    <property type="protein sequence ID" value="maker-unitig_39245-snap-gene-0.1-mRNA-1"/>
    <property type="gene ID" value="maker-unitig_39245-snap-gene-0.1"/>
</dbReference>
<accession>A0A1I8FL35</accession>
<evidence type="ECO:0000313" key="2">
    <source>
        <dbReference type="Proteomes" id="UP000095280"/>
    </source>
</evidence>
<dbReference type="InterPro" id="IPR029063">
    <property type="entry name" value="SAM-dependent_MTases_sf"/>
</dbReference>
<protein>
    <submittedName>
        <fullName evidence="3">RMT2 domain-containing protein</fullName>
    </submittedName>
</protein>